<feature type="compositionally biased region" description="Acidic residues" evidence="1">
    <location>
        <begin position="27"/>
        <end position="37"/>
    </location>
</feature>
<sequence length="1677" mass="188128">MKDRADAIRRKKEFTDDVHPEERVELPQDEDDEKGEEREEVEVFEPVPNIVGVMPTITQLNDWLEDCFTHPAYCVRNLGEMTRDVHSVIDRPQDHRYLFQLDSEHCSSPDQLETAINLAVDEFLQSVVLLSERQPQVMQPLLRILVYLSTVVPYNFGKRCVQQLRDLMGGGEGHALEVIHVINEYMVPILDRTDDSRLRNQVIENLVELASSPTLPDGLDISPLDNAVSYIASCILRTRIPAPPSDELLHMASVASANSRIAQELGGMGVSVAICRDLIEAQSNSQRYLYVLMLIKNLARYDVITEKANEETVDEDEFDVDDTSKTVHRGCRAFAKENIHRSIRQNFEALTDEKGRTGTQAGDVLLRESIFCLAALSHVKSVYTDLMDSRFGTYFPNLLTLNSMQRAGPIVLCAVYTALAQILTVPKAWYPLRYEDSVLERNVVFAEITRRLQRVVPLLQYLGEKGAKFESICALVPEAERQLHFRGQRAKLSTLTSPTMHSFLVSVINLITVYNRAAAEPNNELAQRITQELNKAKREVYLFACLNTPSDNVRLAVVRCLQEIQLSEFDHQEINYLVELLANVINISSGKTEEVLGGSFKLLTRLCVSSHASGASFRASFAEKSATAALSILERNEQRDTRGQVVESLQKRILSKACVQFIQACSQFKSLGNFLRSHAVLDKLISILTIEDTNSKHVVLGPRTENQVSIVNYRPNLIEQTYCGRQVEYLLRTLVGFRSLSPSGPVAPRVVRRIADVLMGIPDPSLKMLRRFWKVDEDEPTQETSTNRNPPPAWVVEQLEDASNPEYDFRALTNKLAQRDRFMSLFWNNLMGPEVGCSDIWIDEGFLDQDQEVAKLQQHQLFVHFSGLERLLLYLAGAVEKNLTTGSTKESVVLSSLSISQLVSGFHVVDAKGIMEKVLLRADAVGEKSEEGQSNTRFTGKKVLLRYFLQETVASEDTGEGEYPDADTVLFGPNAASFQRDSAVTGVLVAGLRAIFALIRFGNSDTIDSAKKILRAPSKLRILACICAGSPSRPLWCQSLIGAKFMAICYDVCLMPGIRRQESLDTIGNYAIVCTVAKRILSTLMFFCESGTLTEANLVTTLHTTRTLALIARQLEYIQVDPKHRDLALGALWNTLMPFNSIVKSCIALMIACSAPMPAGGGSISLLRGYIQEHVTQFLVSTFSVSADTRYDVLEELVRAQVHHTTPLRATYTQELLDRVAYAAFEKKLHAFMRSSKHFSLGVSFEPIQETVTVAEEPSIFAMCTGSRATTRKKRGNVSSNKTWVIEPPPPSSSSVAIPAPGAVGERQIWEVDRIGEERILTSTFAEVYENGTAPSRGLLVLTSEAYYLYSVVGESEEQVEKSELLYRKPYRAVERVVQSMYGGCIHLQHRNSDIPGSRNPERTTFVMYTLNASAQVYSFFMQMCREWSRVEASLGVDSMHLHVPPVETDAPLRDALCHVLDRMQGGEEEDKEMFETSTCFSSALIDLSASSTAERLENVLFAHVVHIKSDGTRHKRVILATNRRFCLLDANWRFWSFASDFESERRRFLVSLKSGADVEESTLARMIASMNAQIEAKVEREKQQREKILTLGKEVEPLLDLNELLLSTDSTPVLTLGFGKLTKNASMFSTKAVRKQSLEGPGSGKKGGESKSYYELEFHDHKSREEWFERLLPILH</sequence>
<evidence type="ECO:0008006" key="3">
    <source>
        <dbReference type="Google" id="ProtNLM"/>
    </source>
</evidence>
<dbReference type="SUPFAM" id="SSF48371">
    <property type="entry name" value="ARM repeat"/>
    <property type="match status" value="1"/>
</dbReference>
<dbReference type="InterPro" id="IPR016024">
    <property type="entry name" value="ARM-type_fold"/>
</dbReference>
<dbReference type="EMBL" id="HBHK01004732">
    <property type="protein sequence ID" value="CAD9669491.1"/>
    <property type="molecule type" value="Transcribed_RNA"/>
</dbReference>
<name>A0A7S2RFN6_9STRA</name>
<feature type="compositionally biased region" description="Basic and acidic residues" evidence="1">
    <location>
        <begin position="1"/>
        <end position="26"/>
    </location>
</feature>
<evidence type="ECO:0000313" key="2">
    <source>
        <dbReference type="EMBL" id="CAD9669491.1"/>
    </source>
</evidence>
<protein>
    <recommendedName>
        <fullName evidence="3">PH domain-containing protein</fullName>
    </recommendedName>
</protein>
<feature type="region of interest" description="Disordered" evidence="1">
    <location>
        <begin position="1"/>
        <end position="37"/>
    </location>
</feature>
<accession>A0A7S2RFN6</accession>
<evidence type="ECO:0000256" key="1">
    <source>
        <dbReference type="SAM" id="MobiDB-lite"/>
    </source>
</evidence>
<proteinExistence type="predicted"/>
<feature type="region of interest" description="Disordered" evidence="1">
    <location>
        <begin position="1279"/>
        <end position="1298"/>
    </location>
</feature>
<organism evidence="2">
    <name type="scientific">Mucochytrium quahogii</name>
    <dbReference type="NCBI Taxonomy" id="96639"/>
    <lineage>
        <taxon>Eukaryota</taxon>
        <taxon>Sar</taxon>
        <taxon>Stramenopiles</taxon>
        <taxon>Bigyra</taxon>
        <taxon>Labyrinthulomycetes</taxon>
        <taxon>Thraustochytrida</taxon>
        <taxon>Thraustochytriidae</taxon>
        <taxon>Mucochytrium</taxon>
    </lineage>
</organism>
<reference evidence="2" key="1">
    <citation type="submission" date="2021-01" db="EMBL/GenBank/DDBJ databases">
        <authorList>
            <person name="Corre E."/>
            <person name="Pelletier E."/>
            <person name="Niang G."/>
            <person name="Scheremetjew M."/>
            <person name="Finn R."/>
            <person name="Kale V."/>
            <person name="Holt S."/>
            <person name="Cochrane G."/>
            <person name="Meng A."/>
            <person name="Brown T."/>
            <person name="Cohen L."/>
        </authorList>
    </citation>
    <scope>NUCLEOTIDE SEQUENCE</scope>
    <source>
        <strain evidence="2">NY070348D</strain>
    </source>
</reference>
<gene>
    <name evidence="2" type="ORF">QSP1433_LOCUS2841</name>
</gene>